<dbReference type="PANTHER" id="PTHR43791">
    <property type="entry name" value="PERMEASE-RELATED"/>
    <property type="match status" value="1"/>
</dbReference>
<feature type="compositionally biased region" description="Polar residues" evidence="6">
    <location>
        <begin position="236"/>
        <end position="252"/>
    </location>
</feature>
<keyword evidence="4 7" id="KW-1133">Transmembrane helix</keyword>
<dbReference type="AlphaFoldDB" id="A0A218Z6V5"/>
<feature type="transmembrane region" description="Helical" evidence="7">
    <location>
        <begin position="391"/>
        <end position="413"/>
    </location>
</feature>
<feature type="transmembrane region" description="Helical" evidence="7">
    <location>
        <begin position="502"/>
        <end position="523"/>
    </location>
</feature>
<dbReference type="InterPro" id="IPR036259">
    <property type="entry name" value="MFS_trans_sf"/>
</dbReference>
<dbReference type="Gene3D" id="1.20.1250.20">
    <property type="entry name" value="MFS general substrate transporter like domains"/>
    <property type="match status" value="1"/>
</dbReference>
<keyword evidence="9" id="KW-1185">Reference proteome</keyword>
<feature type="compositionally biased region" description="Acidic residues" evidence="6">
    <location>
        <begin position="168"/>
        <end position="188"/>
    </location>
</feature>
<feature type="region of interest" description="Disordered" evidence="6">
    <location>
        <begin position="1"/>
        <end position="20"/>
    </location>
</feature>
<dbReference type="InterPro" id="IPR011701">
    <property type="entry name" value="MFS"/>
</dbReference>
<dbReference type="PANTHER" id="PTHR43791:SF49">
    <property type="entry name" value="TRANSPORTER, PUTATIVE (AFU_ORTHOLOGUE AFUA_4G04250)-RELATED"/>
    <property type="match status" value="1"/>
</dbReference>
<evidence type="ECO:0000256" key="4">
    <source>
        <dbReference type="ARBA" id="ARBA00022989"/>
    </source>
</evidence>
<evidence type="ECO:0000256" key="6">
    <source>
        <dbReference type="SAM" id="MobiDB-lite"/>
    </source>
</evidence>
<dbReference type="Pfam" id="PF07690">
    <property type="entry name" value="MFS_1"/>
    <property type="match status" value="1"/>
</dbReference>
<reference evidence="8 9" key="1">
    <citation type="submission" date="2017-04" db="EMBL/GenBank/DDBJ databases">
        <title>Draft genome sequence of Marssonina coronaria NL1: causal agent of apple blotch.</title>
        <authorList>
            <person name="Cheng Q."/>
        </authorList>
    </citation>
    <scope>NUCLEOTIDE SEQUENCE [LARGE SCALE GENOMIC DNA]</scope>
    <source>
        <strain evidence="8 9">NL1</strain>
    </source>
</reference>
<dbReference type="EMBL" id="MZNU01000204">
    <property type="protein sequence ID" value="OWP02965.1"/>
    <property type="molecule type" value="Genomic_DNA"/>
</dbReference>
<evidence type="ECO:0008006" key="10">
    <source>
        <dbReference type="Google" id="ProtNLM"/>
    </source>
</evidence>
<dbReference type="InParanoid" id="A0A218Z6V5"/>
<keyword evidence="3 7" id="KW-0812">Transmembrane</keyword>
<proteinExistence type="predicted"/>
<dbReference type="SUPFAM" id="SSF103473">
    <property type="entry name" value="MFS general substrate transporter"/>
    <property type="match status" value="1"/>
</dbReference>
<dbReference type="GO" id="GO:0016020">
    <property type="term" value="C:membrane"/>
    <property type="evidence" value="ECO:0007669"/>
    <property type="project" value="UniProtKB-SubCell"/>
</dbReference>
<comment type="subcellular location">
    <subcellularLocation>
        <location evidence="1">Membrane</location>
        <topology evidence="1">Multi-pass membrane protein</topology>
    </subcellularLocation>
</comment>
<evidence type="ECO:0000256" key="7">
    <source>
        <dbReference type="SAM" id="Phobius"/>
    </source>
</evidence>
<evidence type="ECO:0000256" key="2">
    <source>
        <dbReference type="ARBA" id="ARBA00022448"/>
    </source>
</evidence>
<accession>A0A218Z6V5</accession>
<evidence type="ECO:0000256" key="3">
    <source>
        <dbReference type="ARBA" id="ARBA00022692"/>
    </source>
</evidence>
<feature type="region of interest" description="Disordered" evidence="6">
    <location>
        <begin position="27"/>
        <end position="59"/>
    </location>
</feature>
<protein>
    <recommendedName>
        <fullName evidence="10">Major facilitator superfamily (MFS) profile domain-containing protein</fullName>
    </recommendedName>
</protein>
<evidence type="ECO:0000256" key="5">
    <source>
        <dbReference type="ARBA" id="ARBA00023136"/>
    </source>
</evidence>
<sequence>MSTASSPGGAPKSMSSRLLTMKFMQRAAHSSLSAAPSTPEEPAQKRRRTDSASTPGKVDVDILADRKAVEAALASEEAKRQAALEKQAIEAGDTRWVLSFEDQCHSAPSPILALRVVQTGFANLDASPSQARFLDDSSEDVPTTIGRRSFGRFNRTLEKQQDPTLESSEPEGDDEDEDDKSEPDDGSDDPTSALIKASRQEATDQARAERKVKKRAAISGSEGAAKKRKKEMVNLNGLTSLSGKQERTQQVPAGNAKTLDAATHDDLLLETHMANYQYIIALMVFLVAYAIFEVPSNYLLNELSPNRWISFLMFSWQVGTLRRSVLVECRTSQASRLFPGLVYYLTFWYRTEERSIRVAFILASATLAGAFGVVIAYGVGHMDWAAGHSAWRWLFILEGIPSCLSSVLVFFFLSGYPETSKWLSAEEKALAAARLQFGASHGHGGGLTWAHARETLTDWRLCAHCAIYFGISASFSSPPYAVAYVVTILASYSADRFNARGVHAAMFSTIGAFGFLASAVLPADAYHPWYGGLIVAASGAFSCIPPLLGWLSSNLYSTGAVELAIAINISVGASGQIAGVWNYKADEAKQGYPTGHWTNAGLLFFVAAGRVGLRLYYGLLNRRRVSGGSAGEVKILYRY</sequence>
<dbReference type="Pfam" id="PF10175">
    <property type="entry name" value="MPP6"/>
    <property type="match status" value="1"/>
</dbReference>
<feature type="transmembrane region" description="Helical" evidence="7">
    <location>
        <begin position="595"/>
        <end position="617"/>
    </location>
</feature>
<dbReference type="Proteomes" id="UP000242519">
    <property type="component" value="Unassembled WGS sequence"/>
</dbReference>
<keyword evidence="2" id="KW-0813">Transport</keyword>
<dbReference type="OrthoDB" id="3639251at2759"/>
<organism evidence="8 9">
    <name type="scientific">Diplocarpon coronariae</name>
    <dbReference type="NCBI Taxonomy" id="2795749"/>
    <lineage>
        <taxon>Eukaryota</taxon>
        <taxon>Fungi</taxon>
        <taxon>Dikarya</taxon>
        <taxon>Ascomycota</taxon>
        <taxon>Pezizomycotina</taxon>
        <taxon>Leotiomycetes</taxon>
        <taxon>Helotiales</taxon>
        <taxon>Drepanopezizaceae</taxon>
        <taxon>Diplocarpon</taxon>
    </lineage>
</organism>
<name>A0A218Z6V5_9HELO</name>
<evidence type="ECO:0000313" key="8">
    <source>
        <dbReference type="EMBL" id="OWP02965.1"/>
    </source>
</evidence>
<dbReference type="GO" id="GO:0022857">
    <property type="term" value="F:transmembrane transporter activity"/>
    <property type="evidence" value="ECO:0007669"/>
    <property type="project" value="InterPro"/>
</dbReference>
<feature type="region of interest" description="Disordered" evidence="6">
    <location>
        <begin position="130"/>
        <end position="256"/>
    </location>
</feature>
<keyword evidence="5 7" id="KW-0472">Membrane</keyword>
<gene>
    <name evidence="8" type="ORF">B2J93_3545</name>
</gene>
<feature type="transmembrane region" description="Helical" evidence="7">
    <location>
        <begin position="529"/>
        <end position="551"/>
    </location>
</feature>
<evidence type="ECO:0000256" key="1">
    <source>
        <dbReference type="ARBA" id="ARBA00004141"/>
    </source>
</evidence>
<comment type="caution">
    <text evidence="8">The sequence shown here is derived from an EMBL/GenBank/DDBJ whole genome shotgun (WGS) entry which is preliminary data.</text>
</comment>
<feature type="transmembrane region" description="Helical" evidence="7">
    <location>
        <begin position="278"/>
        <end position="300"/>
    </location>
</feature>
<feature type="compositionally biased region" description="Basic and acidic residues" evidence="6">
    <location>
        <begin position="198"/>
        <end position="209"/>
    </location>
</feature>
<evidence type="ECO:0000313" key="9">
    <source>
        <dbReference type="Proteomes" id="UP000242519"/>
    </source>
</evidence>
<feature type="transmembrane region" description="Helical" evidence="7">
    <location>
        <begin position="358"/>
        <end position="379"/>
    </location>
</feature>
<feature type="transmembrane region" description="Helical" evidence="7">
    <location>
        <begin position="563"/>
        <end position="583"/>
    </location>
</feature>